<evidence type="ECO:0000313" key="5">
    <source>
        <dbReference type="Proteomes" id="UP000237640"/>
    </source>
</evidence>
<proteinExistence type="inferred from homology"/>
<comment type="caution">
    <text evidence="4">The sequence shown here is derived from an EMBL/GenBank/DDBJ whole genome shotgun (WGS) entry which is preliminary data.</text>
</comment>
<reference evidence="4 5" key="1">
    <citation type="submission" date="2018-03" db="EMBL/GenBank/DDBJ databases">
        <title>Genomic Encyclopedia of Archaeal and Bacterial Type Strains, Phase II (KMG-II): from individual species to whole genera.</title>
        <authorList>
            <person name="Goeker M."/>
        </authorList>
    </citation>
    <scope>NUCLEOTIDE SEQUENCE [LARGE SCALE GENOMIC DNA]</scope>
    <source>
        <strain evidence="4 5">DSM 25027</strain>
    </source>
</reference>
<dbReference type="InterPro" id="IPR050738">
    <property type="entry name" value="Sulfatase"/>
</dbReference>
<dbReference type="Gene3D" id="3.30.1120.10">
    <property type="match status" value="1"/>
</dbReference>
<dbReference type="GO" id="GO:0004065">
    <property type="term" value="F:arylsulfatase activity"/>
    <property type="evidence" value="ECO:0007669"/>
    <property type="project" value="TreeGrafter"/>
</dbReference>
<keyword evidence="5" id="KW-1185">Reference proteome</keyword>
<comment type="similarity">
    <text evidence="1">Belongs to the sulfatase family.</text>
</comment>
<dbReference type="OrthoDB" id="9765065at2"/>
<dbReference type="Gene3D" id="3.40.720.10">
    <property type="entry name" value="Alkaline Phosphatase, subunit A"/>
    <property type="match status" value="1"/>
</dbReference>
<dbReference type="RefSeq" id="WP_106145189.1">
    <property type="nucleotide sequence ID" value="NZ_PVYX01000002.1"/>
</dbReference>
<evidence type="ECO:0000313" key="4">
    <source>
        <dbReference type="EMBL" id="PRX53855.1"/>
    </source>
</evidence>
<dbReference type="InterPro" id="IPR000917">
    <property type="entry name" value="Sulfatase_N"/>
</dbReference>
<organism evidence="4 5">
    <name type="scientific">Flagellimonas meridianipacifica</name>
    <dbReference type="NCBI Taxonomy" id="1080225"/>
    <lineage>
        <taxon>Bacteria</taxon>
        <taxon>Pseudomonadati</taxon>
        <taxon>Bacteroidota</taxon>
        <taxon>Flavobacteriia</taxon>
        <taxon>Flavobacteriales</taxon>
        <taxon>Flavobacteriaceae</taxon>
        <taxon>Flagellimonas</taxon>
    </lineage>
</organism>
<dbReference type="PANTHER" id="PTHR42693">
    <property type="entry name" value="ARYLSULFATASE FAMILY MEMBER"/>
    <property type="match status" value="1"/>
</dbReference>
<dbReference type="Pfam" id="PF00884">
    <property type="entry name" value="Sulfatase"/>
    <property type="match status" value="1"/>
</dbReference>
<accession>A0A2T0M8Q4</accession>
<dbReference type="InterPro" id="IPR017850">
    <property type="entry name" value="Alkaline_phosphatase_core_sf"/>
</dbReference>
<dbReference type="CDD" id="cd16025">
    <property type="entry name" value="PAS_like"/>
    <property type="match status" value="1"/>
</dbReference>
<name>A0A2T0M8Q4_9FLAO</name>
<dbReference type="Proteomes" id="UP000237640">
    <property type="component" value="Unassembled WGS sequence"/>
</dbReference>
<dbReference type="AlphaFoldDB" id="A0A2T0M8Q4"/>
<feature type="domain" description="Sulfatase N-terminal" evidence="3">
    <location>
        <begin position="48"/>
        <end position="430"/>
    </location>
</feature>
<dbReference type="PANTHER" id="PTHR42693:SF53">
    <property type="entry name" value="ENDO-4-O-SULFATASE"/>
    <property type="match status" value="1"/>
</dbReference>
<gene>
    <name evidence="4" type="ORF">CLV81_2243</name>
</gene>
<dbReference type="EMBL" id="PVYX01000002">
    <property type="protein sequence ID" value="PRX53855.1"/>
    <property type="molecule type" value="Genomic_DNA"/>
</dbReference>
<evidence type="ECO:0000259" key="3">
    <source>
        <dbReference type="Pfam" id="PF00884"/>
    </source>
</evidence>
<sequence>MLEYSPLDNRHKLKETKMKILLLGLSVLFLSCNTKEKGIGTDSEDNSPNIVLILADDMGWSDLGCYGSEINTPVLDSLAYTGHRFTQFYNTSKCFPSRAALLTGLYAQQVGVGRSWKPNWKQCTTIAAELKNKGYRTYMAGKHHGVDVPTDSLLGFDAYYGLLSGSHNQFNPGEQRPGEPKPAQKRVRPFYVDGQRYEPYTPDSTYYSTDAFTDWGIKYITEAVEEEYPFFLYLSYTAPHDPLMAWPEDIAKYRGKYKVGYETIRQRRFERQKELDLISEDFELYEPTHVPWHTLSEAEQDTEDLKMAIYAAMVDRLDQNIGRVMNTLRHLGQLENTIILFISDNGSSAEVVELSGDGKIGTVGQWTSLGGDWANVSNTPFRMYKNNSYEGGINSPAIINWAKLNNQNVIHHTYYGHFIDVFPTLLGLIDHPYEVQEKVLPTEGISFEAILRGKDTVPDRPLFFEWSTGAAARKGDWKIVREGDDWELYHLATDPGETNNLARTHTQELERMVQLFNSWKERMEAQSPIILEGEAAKYEENCWQLDS</sequence>
<keyword evidence="2" id="KW-0378">Hydrolase</keyword>
<dbReference type="SUPFAM" id="SSF53649">
    <property type="entry name" value="Alkaline phosphatase-like"/>
    <property type="match status" value="1"/>
</dbReference>
<evidence type="ECO:0000256" key="2">
    <source>
        <dbReference type="ARBA" id="ARBA00022801"/>
    </source>
</evidence>
<protein>
    <submittedName>
        <fullName evidence="4">Arylsulfatase</fullName>
    </submittedName>
</protein>
<evidence type="ECO:0000256" key="1">
    <source>
        <dbReference type="ARBA" id="ARBA00008779"/>
    </source>
</evidence>